<feature type="transmembrane region" description="Helical" evidence="28">
    <location>
        <begin position="1029"/>
        <end position="1049"/>
    </location>
</feature>
<evidence type="ECO:0000256" key="28">
    <source>
        <dbReference type="SAM" id="Phobius"/>
    </source>
</evidence>
<evidence type="ECO:0000256" key="9">
    <source>
        <dbReference type="ARBA" id="ARBA00022614"/>
    </source>
</evidence>
<comment type="subcellular location">
    <subcellularLocation>
        <location evidence="1">Membrane</location>
        <topology evidence="1">Peripheral membrane protein</topology>
    </subcellularLocation>
    <subcellularLocation>
        <location evidence="3">Membrane</location>
        <topology evidence="3">Single-pass type I membrane protein</topology>
    </subcellularLocation>
    <subcellularLocation>
        <location evidence="2">Secreted</location>
        <location evidence="2">Cell wall</location>
    </subcellularLocation>
</comment>
<dbReference type="PROSITE" id="PS00107">
    <property type="entry name" value="PROTEIN_KINASE_ATP"/>
    <property type="match status" value="1"/>
</dbReference>
<evidence type="ECO:0000256" key="14">
    <source>
        <dbReference type="ARBA" id="ARBA00022741"/>
    </source>
</evidence>
<dbReference type="SMART" id="SM00365">
    <property type="entry name" value="LRR_SD22"/>
    <property type="match status" value="4"/>
</dbReference>
<keyword evidence="9" id="KW-0433">Leucine-rich repeat</keyword>
<organism evidence="30 31">
    <name type="scientific">Vigna mungo</name>
    <name type="common">Black gram</name>
    <name type="synonym">Phaseolus mungo</name>
    <dbReference type="NCBI Taxonomy" id="3915"/>
    <lineage>
        <taxon>Eukaryota</taxon>
        <taxon>Viridiplantae</taxon>
        <taxon>Streptophyta</taxon>
        <taxon>Embryophyta</taxon>
        <taxon>Tracheophyta</taxon>
        <taxon>Spermatophyta</taxon>
        <taxon>Magnoliopsida</taxon>
        <taxon>eudicotyledons</taxon>
        <taxon>Gunneridae</taxon>
        <taxon>Pentapetalae</taxon>
        <taxon>rosids</taxon>
        <taxon>fabids</taxon>
        <taxon>Fabales</taxon>
        <taxon>Fabaceae</taxon>
        <taxon>Papilionoideae</taxon>
        <taxon>50 kb inversion clade</taxon>
        <taxon>NPAAA clade</taxon>
        <taxon>indigoferoid/millettioid clade</taxon>
        <taxon>Phaseoleae</taxon>
        <taxon>Vigna</taxon>
    </lineage>
</organism>
<evidence type="ECO:0000256" key="12">
    <source>
        <dbReference type="ARBA" id="ARBA00022729"/>
    </source>
</evidence>
<keyword evidence="17 26" id="KW-0067">ATP-binding</keyword>
<dbReference type="Gene3D" id="3.30.200.20">
    <property type="entry name" value="Phosphorylase Kinase, domain 1"/>
    <property type="match status" value="1"/>
</dbReference>
<evidence type="ECO:0000256" key="27">
    <source>
        <dbReference type="SAM" id="MobiDB-lite"/>
    </source>
</evidence>
<dbReference type="GO" id="GO:0004674">
    <property type="term" value="F:protein serine/threonine kinase activity"/>
    <property type="evidence" value="ECO:0007669"/>
    <property type="project" value="UniProtKB-KW"/>
</dbReference>
<keyword evidence="5" id="KW-0134">Cell wall</keyword>
<dbReference type="EC" id="2.7.11.1" evidence="4"/>
<dbReference type="SMART" id="SM00369">
    <property type="entry name" value="LRR_TYP"/>
    <property type="match status" value="9"/>
</dbReference>
<feature type="binding site" evidence="26">
    <location>
        <position position="1120"/>
    </location>
    <ligand>
        <name>ATP</name>
        <dbReference type="ChEBI" id="CHEBI:30616"/>
    </ligand>
</feature>
<dbReference type="InterPro" id="IPR001611">
    <property type="entry name" value="Leu-rich_rpt"/>
</dbReference>
<accession>A0AAQ3MIX5</accession>
<evidence type="ECO:0000256" key="25">
    <source>
        <dbReference type="ARBA" id="ARBA00048679"/>
    </source>
</evidence>
<evidence type="ECO:0000256" key="15">
    <source>
        <dbReference type="ARBA" id="ARBA00022777"/>
    </source>
</evidence>
<keyword evidence="8" id="KW-0597">Phosphoprotein</keyword>
<dbReference type="FunFam" id="1.10.510.10:FF:000445">
    <property type="entry name" value="MDIS1-interacting receptor like kinase 2"/>
    <property type="match status" value="1"/>
</dbReference>
<keyword evidence="11 28" id="KW-0812">Transmembrane</keyword>
<dbReference type="SUPFAM" id="SSF52047">
    <property type="entry name" value="RNI-like"/>
    <property type="match status" value="1"/>
</dbReference>
<dbReference type="InterPro" id="IPR003591">
    <property type="entry name" value="Leu-rich_rpt_typical-subtyp"/>
</dbReference>
<keyword evidence="19 28" id="KW-0472">Membrane</keyword>
<dbReference type="SUPFAM" id="SSF56112">
    <property type="entry name" value="Protein kinase-like (PK-like)"/>
    <property type="match status" value="1"/>
</dbReference>
<comment type="similarity">
    <text evidence="23">Belongs to the polygalacturonase-inhibiting protein family.</text>
</comment>
<evidence type="ECO:0000256" key="2">
    <source>
        <dbReference type="ARBA" id="ARBA00004191"/>
    </source>
</evidence>
<dbReference type="Pfam" id="PF08263">
    <property type="entry name" value="LRRNT_2"/>
    <property type="match status" value="1"/>
</dbReference>
<keyword evidence="14 26" id="KW-0547">Nucleotide-binding</keyword>
<dbReference type="FunFam" id="3.80.10.10:FF:000177">
    <property type="entry name" value="Leucine-rich repeat receptor-like serine/threonine-protein kinase At1g17230"/>
    <property type="match status" value="1"/>
</dbReference>
<dbReference type="GO" id="GO:0006952">
    <property type="term" value="P:defense response"/>
    <property type="evidence" value="ECO:0007669"/>
    <property type="project" value="UniProtKB-KW"/>
</dbReference>
<keyword evidence="22" id="KW-0325">Glycoprotein</keyword>
<evidence type="ECO:0000256" key="5">
    <source>
        <dbReference type="ARBA" id="ARBA00022512"/>
    </source>
</evidence>
<comment type="catalytic activity">
    <reaction evidence="25">
        <text>L-seryl-[protein] + ATP = O-phospho-L-seryl-[protein] + ADP + H(+)</text>
        <dbReference type="Rhea" id="RHEA:17989"/>
        <dbReference type="Rhea" id="RHEA-COMP:9863"/>
        <dbReference type="Rhea" id="RHEA-COMP:11604"/>
        <dbReference type="ChEBI" id="CHEBI:15378"/>
        <dbReference type="ChEBI" id="CHEBI:29999"/>
        <dbReference type="ChEBI" id="CHEBI:30616"/>
        <dbReference type="ChEBI" id="CHEBI:83421"/>
        <dbReference type="ChEBI" id="CHEBI:456216"/>
        <dbReference type="EC" id="2.7.11.1"/>
    </reaction>
</comment>
<dbReference type="Pfam" id="PF00560">
    <property type="entry name" value="LRR_1"/>
    <property type="match status" value="4"/>
</dbReference>
<feature type="region of interest" description="Disordered" evidence="27">
    <location>
        <begin position="125"/>
        <end position="266"/>
    </location>
</feature>
<keyword evidence="10" id="KW-0808">Transferase</keyword>
<evidence type="ECO:0000256" key="8">
    <source>
        <dbReference type="ARBA" id="ARBA00022553"/>
    </source>
</evidence>
<dbReference type="PANTHER" id="PTHR48005">
    <property type="entry name" value="LEUCINE RICH REPEAT KINASE 2"/>
    <property type="match status" value="1"/>
</dbReference>
<evidence type="ECO:0000256" key="20">
    <source>
        <dbReference type="ARBA" id="ARBA00023157"/>
    </source>
</evidence>
<keyword evidence="31" id="KW-1185">Reference proteome</keyword>
<dbReference type="InterPro" id="IPR011009">
    <property type="entry name" value="Kinase-like_dom_sf"/>
</dbReference>
<evidence type="ECO:0000256" key="6">
    <source>
        <dbReference type="ARBA" id="ARBA00022525"/>
    </source>
</evidence>
<dbReference type="SUPFAM" id="SSF52058">
    <property type="entry name" value="L domain-like"/>
    <property type="match status" value="1"/>
</dbReference>
<evidence type="ECO:0000256" key="17">
    <source>
        <dbReference type="ARBA" id="ARBA00022840"/>
    </source>
</evidence>
<dbReference type="FunFam" id="3.80.10.10:FF:000400">
    <property type="entry name" value="Nuclear pore complex protein NUP107"/>
    <property type="match status" value="1"/>
</dbReference>
<evidence type="ECO:0000256" key="13">
    <source>
        <dbReference type="ARBA" id="ARBA00022737"/>
    </source>
</evidence>
<dbReference type="Gene3D" id="1.10.510.10">
    <property type="entry name" value="Transferase(Phosphotransferase) domain 1"/>
    <property type="match status" value="1"/>
</dbReference>
<sequence length="1384" mass="152199">MTQKDLAHKSFGLSGAYHKSKTELLLKHSYNLNRPVSIDRPIAKAITKAVKSQPTGLNISLILYLLQITKAIAKAVASQPTGLSYIFQIIKTGLDSKAGPGAMSVTFRTQCPGRNVPPGAMPVTFRTQCPGRNVPPGDKPATLRTQRPTGRQARHFADTTSHRATSPPLCGHNVPPGDKPATLRTQRPTGRQARHFTDTTSHRATSPPLCGHNVPPGDKPATLRTQRPTGRQARHFADTTSHRATSPAFSGHNVPPGDKPSDRHNNAAKIHRAPTKLSPSVRQEANPSLSLGLGGDDVRWCILKVKRVIGLEAQHQNKRIPRYLPPPVKTWRSPAGRSGYQPDGPEEEEADGRAESDVIKHKIAKLEMMNSSLTTLFFAACYFSSKQHSSNGPYMRVYSSEVSGVSLSNGNVTFGYDAVEDENIEASALLKWKASLDNQSQVSLSSWSTFTTPCKWKGIVCDESNSVSTINLENFGLQGTLLNLNLSSFPKLLRLYLSYNNLSGPIPCQIGNMSKICVLKMNHNCFSDSIPLTIGMLTNLVTLDLSSNVLSGTIPSLRNLTNLEQLILFSNLLSGPIPEDLGGLHHLRTVKLLDNQISGSIPSSIGDLANLMKLQLTRNKLHGSIPSSLGNLTKLIELSMSENKLSGSIPASIGNLVYLERLNLAQNKLSGHIPSTFRNLTKLTFLLLHVNKLTGSFSIATSNLTNLVTLQLSSNHFTGPLPQYICLGGSLLYFAANDNRLTGPIPSSLKNCSSLRRLNLAKNMLMGNIPNDFGVYPNLKYIDLSRNAFNGHLSSNWVKCHNLIGLIISYNRLFGGIPPELGQAPKLQKLELSSNRLTGKIPKELGNLTQLFQLSISNNNLSGNIPIEIGSLNQLRIFDLATNNLSGPIPKQLGGLLKLNHLNLSHNNFTESIPSEFSQLQHLRELDLSWNSLSGKIPATLGKLKMLENLNLSHNNLSGNISASFKNMFSLTDVDISNNQLEGPIPNNRAFLNAPFQALQNNKNLCGHASGLMPCPQLLSHNPNNIKSMMFLLFLALGALFVVGVSLYIHWQKARKKKKQEKEEQNRDLFSILHYDGKIVHETIIEATNNFDEKHLIGKGGFGGVYKAILPSGQIVAVKKLQVEVDREMVDFKAFTSEVRTLTEIKHRNIVKLHGFCEHPRYCFLVYEFVEGGSLDKVLNSETHAAMFDWNKRVNVVKGVANALYHMHHGCSPPIVHRDISSKNVLIDLEYEARLSDFGTAKILNPNSRNLTSFAGTYGYAAPELAYTMEVNEKCDVFSFGVLCLEIIMGNHPGDLISLMHSPSSTSVTANLLLKDVMDQRLPLPVMPVVKEVVIIAKVAFACLNERPLSRPTMEDVYNKFVMPKSPLTRETLNTIVLGQLQND</sequence>
<evidence type="ECO:0000256" key="26">
    <source>
        <dbReference type="PROSITE-ProRule" id="PRU10141"/>
    </source>
</evidence>
<evidence type="ECO:0000256" key="23">
    <source>
        <dbReference type="ARBA" id="ARBA00038043"/>
    </source>
</evidence>
<evidence type="ECO:0000256" key="10">
    <source>
        <dbReference type="ARBA" id="ARBA00022679"/>
    </source>
</evidence>
<keyword evidence="12" id="KW-0732">Signal</keyword>
<dbReference type="InterPro" id="IPR008266">
    <property type="entry name" value="Tyr_kinase_AS"/>
</dbReference>
<keyword evidence="18 28" id="KW-1133">Transmembrane helix</keyword>
<evidence type="ECO:0000313" key="30">
    <source>
        <dbReference type="EMBL" id="WVY91937.1"/>
    </source>
</evidence>
<dbReference type="GO" id="GO:0016020">
    <property type="term" value="C:membrane"/>
    <property type="evidence" value="ECO:0007669"/>
    <property type="project" value="UniProtKB-SubCell"/>
</dbReference>
<reference evidence="30 31" key="1">
    <citation type="journal article" date="2023" name="Life. Sci Alliance">
        <title>Evolutionary insights into 3D genome organization and epigenetic landscape of Vigna mungo.</title>
        <authorList>
            <person name="Junaid A."/>
            <person name="Singh B."/>
            <person name="Bhatia S."/>
        </authorList>
    </citation>
    <scope>NUCLEOTIDE SEQUENCE [LARGE SCALE GENOMIC DNA]</scope>
    <source>
        <strain evidence="30">Urdbean</strain>
    </source>
</reference>
<keyword evidence="16" id="KW-0611">Plant defense</keyword>
<keyword evidence="6" id="KW-0964">Secreted</keyword>
<evidence type="ECO:0000256" key="11">
    <source>
        <dbReference type="ARBA" id="ARBA00022692"/>
    </source>
</evidence>
<evidence type="ECO:0000256" key="24">
    <source>
        <dbReference type="ARBA" id="ARBA00047899"/>
    </source>
</evidence>
<keyword evidence="20" id="KW-1015">Disulfide bond</keyword>
<dbReference type="InterPro" id="IPR051420">
    <property type="entry name" value="Ser_Thr_Kinases_DiverseReg"/>
</dbReference>
<gene>
    <name evidence="30" type="ORF">V8G54_037451</name>
</gene>
<dbReference type="GO" id="GO:0005524">
    <property type="term" value="F:ATP binding"/>
    <property type="evidence" value="ECO:0007669"/>
    <property type="project" value="UniProtKB-UniRule"/>
</dbReference>
<dbReference type="PROSITE" id="PS00109">
    <property type="entry name" value="PROTEIN_KINASE_TYR"/>
    <property type="match status" value="1"/>
</dbReference>
<evidence type="ECO:0000256" key="16">
    <source>
        <dbReference type="ARBA" id="ARBA00022821"/>
    </source>
</evidence>
<evidence type="ECO:0000256" key="7">
    <source>
        <dbReference type="ARBA" id="ARBA00022527"/>
    </source>
</evidence>
<evidence type="ECO:0000256" key="4">
    <source>
        <dbReference type="ARBA" id="ARBA00012513"/>
    </source>
</evidence>
<evidence type="ECO:0000256" key="18">
    <source>
        <dbReference type="ARBA" id="ARBA00022989"/>
    </source>
</evidence>
<dbReference type="EMBL" id="CP144690">
    <property type="protein sequence ID" value="WVY91937.1"/>
    <property type="molecule type" value="Genomic_DNA"/>
</dbReference>
<evidence type="ECO:0000256" key="22">
    <source>
        <dbReference type="ARBA" id="ARBA00023180"/>
    </source>
</evidence>
<dbReference type="FunFam" id="3.30.200.20:FF:000309">
    <property type="entry name" value="Leucine-rich repeat receptor protein kinase MSP1"/>
    <property type="match status" value="1"/>
</dbReference>
<dbReference type="Gene3D" id="3.80.10.10">
    <property type="entry name" value="Ribonuclease Inhibitor"/>
    <property type="match status" value="3"/>
</dbReference>
<dbReference type="PROSITE" id="PS50011">
    <property type="entry name" value="PROTEIN_KINASE_DOM"/>
    <property type="match status" value="1"/>
</dbReference>
<evidence type="ECO:0000256" key="1">
    <source>
        <dbReference type="ARBA" id="ARBA00004170"/>
    </source>
</evidence>
<evidence type="ECO:0000256" key="3">
    <source>
        <dbReference type="ARBA" id="ARBA00004479"/>
    </source>
</evidence>
<dbReference type="InterPro" id="IPR000719">
    <property type="entry name" value="Prot_kinase_dom"/>
</dbReference>
<feature type="domain" description="Protein kinase" evidence="29">
    <location>
        <begin position="1091"/>
        <end position="1362"/>
    </location>
</feature>
<keyword evidence="13" id="KW-0677">Repeat</keyword>
<name>A0AAQ3MIX5_VIGMU</name>
<evidence type="ECO:0000259" key="29">
    <source>
        <dbReference type="PROSITE" id="PS50011"/>
    </source>
</evidence>
<evidence type="ECO:0000313" key="31">
    <source>
        <dbReference type="Proteomes" id="UP001374535"/>
    </source>
</evidence>
<dbReference type="PROSITE" id="PS51450">
    <property type="entry name" value="LRR"/>
    <property type="match status" value="2"/>
</dbReference>
<evidence type="ECO:0000256" key="19">
    <source>
        <dbReference type="ARBA" id="ARBA00023136"/>
    </source>
</evidence>
<dbReference type="InterPro" id="IPR017441">
    <property type="entry name" value="Protein_kinase_ATP_BS"/>
</dbReference>
<protein>
    <recommendedName>
        <fullName evidence="4">non-specific serine/threonine protein kinase</fullName>
        <ecNumber evidence="4">2.7.11.1</ecNumber>
    </recommendedName>
</protein>
<dbReference type="Pfam" id="PF13855">
    <property type="entry name" value="LRR_8"/>
    <property type="match status" value="3"/>
</dbReference>
<dbReference type="InterPro" id="IPR013210">
    <property type="entry name" value="LRR_N_plant-typ"/>
</dbReference>
<comment type="catalytic activity">
    <reaction evidence="24">
        <text>L-threonyl-[protein] + ATP = O-phospho-L-threonyl-[protein] + ADP + H(+)</text>
        <dbReference type="Rhea" id="RHEA:46608"/>
        <dbReference type="Rhea" id="RHEA-COMP:11060"/>
        <dbReference type="Rhea" id="RHEA-COMP:11605"/>
        <dbReference type="ChEBI" id="CHEBI:15378"/>
        <dbReference type="ChEBI" id="CHEBI:30013"/>
        <dbReference type="ChEBI" id="CHEBI:30616"/>
        <dbReference type="ChEBI" id="CHEBI:61977"/>
        <dbReference type="ChEBI" id="CHEBI:456216"/>
        <dbReference type="EC" id="2.7.11.1"/>
    </reaction>
</comment>
<dbReference type="Pfam" id="PF00069">
    <property type="entry name" value="Pkinase"/>
    <property type="match status" value="1"/>
</dbReference>
<proteinExistence type="inferred from homology"/>
<dbReference type="FunFam" id="3.80.10.10:FF:000383">
    <property type="entry name" value="Leucine-rich repeat receptor protein kinase EMS1"/>
    <property type="match status" value="1"/>
</dbReference>
<keyword evidence="7" id="KW-0723">Serine/threonine-protein kinase</keyword>
<dbReference type="InterPro" id="IPR032675">
    <property type="entry name" value="LRR_dom_sf"/>
</dbReference>
<keyword evidence="15" id="KW-0418">Kinase</keyword>
<dbReference type="Proteomes" id="UP001374535">
    <property type="component" value="Chromosome 11"/>
</dbReference>
<feature type="region of interest" description="Disordered" evidence="27">
    <location>
        <begin position="321"/>
        <end position="355"/>
    </location>
</feature>
<keyword evidence="21" id="KW-0675">Receptor</keyword>
<evidence type="ECO:0000256" key="21">
    <source>
        <dbReference type="ARBA" id="ARBA00023170"/>
    </source>
</evidence>
<dbReference type="PANTHER" id="PTHR48005:SF70">
    <property type="entry name" value="MDIS1-INTERACTING RECEPTOR LIKE KINASE 2-LIKE"/>
    <property type="match status" value="1"/>
</dbReference>